<evidence type="ECO:0000256" key="4">
    <source>
        <dbReference type="SAM" id="MobiDB-lite"/>
    </source>
</evidence>
<reference evidence="7" key="1">
    <citation type="submission" date="2022-11" db="UniProtKB">
        <authorList>
            <consortium name="WormBaseParasite"/>
        </authorList>
    </citation>
    <scope>IDENTIFICATION</scope>
</reference>
<name>A0A914XDK1_9BILA</name>
<keyword evidence="2 3" id="KW-0862">Zinc</keyword>
<dbReference type="SUPFAM" id="SSF55486">
    <property type="entry name" value="Metalloproteases ('zincins'), catalytic domain"/>
    <property type="match status" value="1"/>
</dbReference>
<feature type="domain" description="Peptidase M12A" evidence="5">
    <location>
        <begin position="48"/>
        <end position="257"/>
    </location>
</feature>
<keyword evidence="2 3" id="KW-0482">Metalloprotease</keyword>
<keyword evidence="2 3" id="KW-0378">Hydrolase</keyword>
<dbReference type="InterPro" id="IPR034035">
    <property type="entry name" value="Astacin-like_dom"/>
</dbReference>
<dbReference type="InterPro" id="IPR006026">
    <property type="entry name" value="Peptidase_Metallo"/>
</dbReference>
<proteinExistence type="predicted"/>
<evidence type="ECO:0000256" key="3">
    <source>
        <dbReference type="RuleBase" id="RU361183"/>
    </source>
</evidence>
<comment type="cofactor">
    <cofactor evidence="2 3">
        <name>Zn(2+)</name>
        <dbReference type="ChEBI" id="CHEBI:29105"/>
    </cofactor>
    <text evidence="2 3">Binds 1 zinc ion per subunit.</text>
</comment>
<keyword evidence="1" id="KW-1015">Disulfide bond</keyword>
<dbReference type="AlphaFoldDB" id="A0A914XDK1"/>
<dbReference type="PANTHER" id="PTHR10127:SF880">
    <property type="entry name" value="ZINC METALLOPROTEINASE NAS-5"/>
    <property type="match status" value="1"/>
</dbReference>
<feature type="compositionally biased region" description="Low complexity" evidence="4">
    <location>
        <begin position="268"/>
        <end position="325"/>
    </location>
</feature>
<keyword evidence="6" id="KW-1185">Reference proteome</keyword>
<dbReference type="PRINTS" id="PR00480">
    <property type="entry name" value="ASTACIN"/>
</dbReference>
<dbReference type="Proteomes" id="UP000887566">
    <property type="component" value="Unplaced"/>
</dbReference>
<feature type="compositionally biased region" description="Low complexity" evidence="4">
    <location>
        <begin position="344"/>
        <end position="359"/>
    </location>
</feature>
<organism evidence="6 7">
    <name type="scientific">Plectus sambesii</name>
    <dbReference type="NCBI Taxonomy" id="2011161"/>
    <lineage>
        <taxon>Eukaryota</taxon>
        <taxon>Metazoa</taxon>
        <taxon>Ecdysozoa</taxon>
        <taxon>Nematoda</taxon>
        <taxon>Chromadorea</taxon>
        <taxon>Plectida</taxon>
        <taxon>Plectina</taxon>
        <taxon>Plectoidea</taxon>
        <taxon>Plectidae</taxon>
        <taxon>Plectus</taxon>
    </lineage>
</organism>
<feature type="chain" id="PRO_5038173335" description="Metalloendopeptidase" evidence="3">
    <location>
        <begin position="20"/>
        <end position="444"/>
    </location>
</feature>
<dbReference type="WBParaSite" id="PSAMB.scaffold716size42884.g8304.t1">
    <property type="protein sequence ID" value="PSAMB.scaffold716size42884.g8304.t1"/>
    <property type="gene ID" value="PSAMB.scaffold716size42884.g8304"/>
</dbReference>
<keyword evidence="2 3" id="KW-0479">Metal-binding</keyword>
<feature type="region of interest" description="Disordered" evidence="4">
    <location>
        <begin position="268"/>
        <end position="373"/>
    </location>
</feature>
<dbReference type="SMART" id="SM00235">
    <property type="entry name" value="ZnMc"/>
    <property type="match status" value="1"/>
</dbReference>
<keyword evidence="2 3" id="KW-0645">Protease</keyword>
<evidence type="ECO:0000259" key="5">
    <source>
        <dbReference type="PROSITE" id="PS51864"/>
    </source>
</evidence>
<dbReference type="PANTHER" id="PTHR10127">
    <property type="entry name" value="DISCOIDIN, CUB, EGF, LAMININ , AND ZINC METALLOPROTEASE DOMAIN CONTAINING"/>
    <property type="match status" value="1"/>
</dbReference>
<feature type="compositionally biased region" description="Pro residues" evidence="4">
    <location>
        <begin position="360"/>
        <end position="373"/>
    </location>
</feature>
<dbReference type="Gene3D" id="3.40.390.10">
    <property type="entry name" value="Collagenase (Catalytic Domain)"/>
    <property type="match status" value="1"/>
</dbReference>
<feature type="binding site" evidence="2">
    <location>
        <position position="162"/>
    </location>
    <ligand>
        <name>Zn(2+)</name>
        <dbReference type="ChEBI" id="CHEBI:29105"/>
        <note>catalytic</note>
    </ligand>
</feature>
<dbReference type="GO" id="GO:0006508">
    <property type="term" value="P:proteolysis"/>
    <property type="evidence" value="ECO:0007669"/>
    <property type="project" value="UniProtKB-KW"/>
</dbReference>
<feature type="signal peptide" evidence="3">
    <location>
        <begin position="1"/>
        <end position="19"/>
    </location>
</feature>
<feature type="active site" evidence="2">
    <location>
        <position position="153"/>
    </location>
</feature>
<protein>
    <recommendedName>
        <fullName evidence="3">Metalloendopeptidase</fullName>
        <ecNumber evidence="3">3.4.24.-</ecNumber>
    </recommendedName>
</protein>
<accession>A0A914XDK1</accession>
<evidence type="ECO:0000313" key="6">
    <source>
        <dbReference type="Proteomes" id="UP000887566"/>
    </source>
</evidence>
<dbReference type="CDD" id="cd04280">
    <property type="entry name" value="ZnMc_astacin_like"/>
    <property type="match status" value="1"/>
</dbReference>
<dbReference type="EC" id="3.4.24.-" evidence="3"/>
<dbReference type="Pfam" id="PF01400">
    <property type="entry name" value="Astacin"/>
    <property type="match status" value="1"/>
</dbReference>
<dbReference type="InterPro" id="IPR024079">
    <property type="entry name" value="MetalloPept_cat_dom_sf"/>
</dbReference>
<keyword evidence="3" id="KW-0732">Signal</keyword>
<evidence type="ECO:0000256" key="2">
    <source>
        <dbReference type="PROSITE-ProRule" id="PRU01211"/>
    </source>
</evidence>
<feature type="binding site" evidence="2">
    <location>
        <position position="152"/>
    </location>
    <ligand>
        <name>Zn(2+)</name>
        <dbReference type="ChEBI" id="CHEBI:29105"/>
        <note>catalytic</note>
    </ligand>
</feature>
<dbReference type="GO" id="GO:0004222">
    <property type="term" value="F:metalloendopeptidase activity"/>
    <property type="evidence" value="ECO:0007669"/>
    <property type="project" value="UniProtKB-UniRule"/>
</dbReference>
<feature type="binding site" evidence="2">
    <location>
        <position position="156"/>
    </location>
    <ligand>
        <name>Zn(2+)</name>
        <dbReference type="ChEBI" id="CHEBI:29105"/>
        <note>catalytic</note>
    </ligand>
</feature>
<comment type="caution">
    <text evidence="2">Lacks conserved residue(s) required for the propagation of feature annotation.</text>
</comment>
<dbReference type="PROSITE" id="PS51864">
    <property type="entry name" value="ASTACIN"/>
    <property type="match status" value="1"/>
</dbReference>
<dbReference type="GO" id="GO:0008270">
    <property type="term" value="F:zinc ion binding"/>
    <property type="evidence" value="ECO:0007669"/>
    <property type="project" value="UniProtKB-UniRule"/>
</dbReference>
<evidence type="ECO:0000313" key="7">
    <source>
        <dbReference type="WBParaSite" id="PSAMB.scaffold716size42884.g8304.t1"/>
    </source>
</evidence>
<dbReference type="InterPro" id="IPR001506">
    <property type="entry name" value="Peptidase_M12A"/>
</dbReference>
<sequence>MARFFGLLLCCLVALIADAKRGKRVNIYKQARGDINQLKPISNSAVLNALRRDSTKKWDYLKDTSGNNVVPYVIQGQYESDEISILMGALKRIEENACIRFRPRTTEADYIEFQNGYYEGCYTTVGRSPGKNVVMLEANDLATCMEHDIVIHEVLHSLGLWHEQMRYDRDTFIKVNWDNIPLNLWPQFEKVTEAESTTYDIGYEYRSIMHYPKDAFAKIPGLITMQTLDPAAEDIIGTQKEASPSDFKKLCNVYECRMCMGKAFANQTATTPTTTTTKKPTKTTKTTKPTKTTKTTTTTTTTTTRRPRTTKTTTTTTTTTTRPTPRTRPTPAPQTKTTRRPRTTKTTTTTTTTTTRPTPRTRPTPAPQTPAAPQPKVCLDHYGMFCQQLLGVNRDACDTWSTFMLNNCCLSCRRQANQNKIDNIRKPKSHWDLQPNNFAFDGWF</sequence>
<evidence type="ECO:0000256" key="1">
    <source>
        <dbReference type="ARBA" id="ARBA00023157"/>
    </source>
</evidence>